<keyword evidence="2" id="KW-1185">Reference proteome</keyword>
<proteinExistence type="predicted"/>
<reference evidence="1 2" key="1">
    <citation type="journal article" date="2021" name="Elife">
        <title>Chloroplast acquisition without the gene transfer in kleptoplastic sea slugs, Plakobranchus ocellatus.</title>
        <authorList>
            <person name="Maeda T."/>
            <person name="Takahashi S."/>
            <person name="Yoshida T."/>
            <person name="Shimamura S."/>
            <person name="Takaki Y."/>
            <person name="Nagai Y."/>
            <person name="Toyoda A."/>
            <person name="Suzuki Y."/>
            <person name="Arimoto A."/>
            <person name="Ishii H."/>
            <person name="Satoh N."/>
            <person name="Nishiyama T."/>
            <person name="Hasebe M."/>
            <person name="Maruyama T."/>
            <person name="Minagawa J."/>
            <person name="Obokata J."/>
            <person name="Shigenobu S."/>
        </authorList>
    </citation>
    <scope>NUCLEOTIDE SEQUENCE [LARGE SCALE GENOMIC DNA]</scope>
</reference>
<sequence length="127" mass="14806">MEKTAEQKILERGHTQMEVNSVYATIVRRLRNMDTYLPLGYVNLIKAARINPRLYKVHYLAFDFFKDFDKYPDALKSIKPFKEVNTTDMCALKYNVGGSLAFKLNFSSDDWQTLQFGRKENLPSTEP</sequence>
<name>A0AAV4B787_9GAST</name>
<evidence type="ECO:0000313" key="1">
    <source>
        <dbReference type="EMBL" id="GFO15473.1"/>
    </source>
</evidence>
<gene>
    <name evidence="1" type="ORF">PoB_004197800</name>
</gene>
<comment type="caution">
    <text evidence="1">The sequence shown here is derived from an EMBL/GenBank/DDBJ whole genome shotgun (WGS) entry which is preliminary data.</text>
</comment>
<dbReference type="AlphaFoldDB" id="A0AAV4B787"/>
<accession>A0AAV4B787</accession>
<protein>
    <submittedName>
        <fullName evidence="1">Uncharacterized protein</fullName>
    </submittedName>
</protein>
<evidence type="ECO:0000313" key="2">
    <source>
        <dbReference type="Proteomes" id="UP000735302"/>
    </source>
</evidence>
<organism evidence="1 2">
    <name type="scientific">Plakobranchus ocellatus</name>
    <dbReference type="NCBI Taxonomy" id="259542"/>
    <lineage>
        <taxon>Eukaryota</taxon>
        <taxon>Metazoa</taxon>
        <taxon>Spiralia</taxon>
        <taxon>Lophotrochozoa</taxon>
        <taxon>Mollusca</taxon>
        <taxon>Gastropoda</taxon>
        <taxon>Heterobranchia</taxon>
        <taxon>Euthyneura</taxon>
        <taxon>Panpulmonata</taxon>
        <taxon>Sacoglossa</taxon>
        <taxon>Placobranchoidea</taxon>
        <taxon>Plakobranchidae</taxon>
        <taxon>Plakobranchus</taxon>
    </lineage>
</organism>
<dbReference type="EMBL" id="BLXT01004610">
    <property type="protein sequence ID" value="GFO15473.1"/>
    <property type="molecule type" value="Genomic_DNA"/>
</dbReference>
<dbReference type="Proteomes" id="UP000735302">
    <property type="component" value="Unassembled WGS sequence"/>
</dbReference>